<evidence type="ECO:0000313" key="2">
    <source>
        <dbReference type="Proteomes" id="UP000789759"/>
    </source>
</evidence>
<dbReference type="EMBL" id="CAJVQA010005020">
    <property type="protein sequence ID" value="CAG8611449.1"/>
    <property type="molecule type" value="Genomic_DNA"/>
</dbReference>
<dbReference type="Proteomes" id="UP000789759">
    <property type="component" value="Unassembled WGS sequence"/>
</dbReference>
<name>A0A9N9CSP8_9GLOM</name>
<proteinExistence type="predicted"/>
<dbReference type="InterPro" id="IPR012337">
    <property type="entry name" value="RNaseH-like_sf"/>
</dbReference>
<accession>A0A9N9CSP8</accession>
<dbReference type="AlphaFoldDB" id="A0A9N9CSP8"/>
<evidence type="ECO:0000313" key="1">
    <source>
        <dbReference type="EMBL" id="CAG8611449.1"/>
    </source>
</evidence>
<reference evidence="1" key="1">
    <citation type="submission" date="2021-06" db="EMBL/GenBank/DDBJ databases">
        <authorList>
            <person name="Kallberg Y."/>
            <person name="Tangrot J."/>
            <person name="Rosling A."/>
        </authorList>
    </citation>
    <scope>NUCLEOTIDE SEQUENCE</scope>
    <source>
        <strain evidence="1">FL966</strain>
    </source>
</reference>
<comment type="caution">
    <text evidence="1">The sequence shown here is derived from an EMBL/GenBank/DDBJ whole genome shotgun (WGS) entry which is preliminary data.</text>
</comment>
<dbReference type="SUPFAM" id="SSF53098">
    <property type="entry name" value="Ribonuclease H-like"/>
    <property type="match status" value="1"/>
</dbReference>
<keyword evidence="2" id="KW-1185">Reference proteome</keyword>
<protein>
    <submittedName>
        <fullName evidence="1">14996_t:CDS:1</fullName>
    </submittedName>
</protein>
<organism evidence="1 2">
    <name type="scientific">Cetraspora pellucida</name>
    <dbReference type="NCBI Taxonomy" id="1433469"/>
    <lineage>
        <taxon>Eukaryota</taxon>
        <taxon>Fungi</taxon>
        <taxon>Fungi incertae sedis</taxon>
        <taxon>Mucoromycota</taxon>
        <taxon>Glomeromycotina</taxon>
        <taxon>Glomeromycetes</taxon>
        <taxon>Diversisporales</taxon>
        <taxon>Gigasporaceae</taxon>
        <taxon>Cetraspora</taxon>
    </lineage>
</organism>
<sequence length="151" mass="17640">MLQNKLSNINLISIRCIYHILNLIVKTELTEIDRLQQKVHKVIKYLANPLANRCLELLESYYYVLIVYVLNSKYKIEHLKATIIEVGRYSKSKAEQYVNSIQQKIFLYKTKYTSSQFSISEIESNNSIMHKMALDFLSIQPSTIASKRAFV</sequence>
<gene>
    <name evidence="1" type="ORF">CPELLU_LOCUS7473</name>
</gene>